<accession>A0A7S1PKU7</accession>
<evidence type="ECO:0000256" key="2">
    <source>
        <dbReference type="SAM" id="SignalP"/>
    </source>
</evidence>
<evidence type="ECO:0008006" key="4">
    <source>
        <dbReference type="Google" id="ProtNLM"/>
    </source>
</evidence>
<feature type="coiled-coil region" evidence="1">
    <location>
        <begin position="408"/>
        <end position="469"/>
    </location>
</feature>
<feature type="chain" id="PRO_5030755938" description="VWFD domain-containing protein" evidence="2">
    <location>
        <begin position="25"/>
        <end position="469"/>
    </location>
</feature>
<evidence type="ECO:0000313" key="3">
    <source>
        <dbReference type="EMBL" id="CAD9086344.1"/>
    </source>
</evidence>
<organism evidence="3">
    <name type="scientific">Percolomonas cosmopolitus</name>
    <dbReference type="NCBI Taxonomy" id="63605"/>
    <lineage>
        <taxon>Eukaryota</taxon>
        <taxon>Discoba</taxon>
        <taxon>Heterolobosea</taxon>
        <taxon>Tetramitia</taxon>
        <taxon>Eutetramitia</taxon>
        <taxon>Percolomonadidae</taxon>
        <taxon>Percolomonas</taxon>
    </lineage>
</organism>
<sequence>MSLSTPLLFTALVCLLSVLSFSHSLRQHRYPPRYYPDDDFTADTQRDDMINTCLAAQVKAVENYVAQMSGAANDDSKVVFGSDFIQRWQESAEDMCPMMVDELKVWDEAFWMEQFEYLLENMNKPPQQEEPEIIVKKTVLTQRQTKFTLKICSSTGDPHITALDKTVNHFTQAGTGLTLFRYRDFVLYADTFGRGLTSAVMLKTEGHLLKFVAGNIVTFDGQAIRISTVPTPLPDGITVKLLGTKYVVASPSGATVEIAKIGTSYFNVYVSVPSDWIGGAEGRCIHKDAAMFTQHKETCVKKCDDDLSADADKNACMAQCDDDVSAKMDTLKTLPWKSEELRQKAEKICGGSLKLEQPYRDFCLEDVKLTNDIDAAQSFMDVKSSLKALTDIDNKEEQGKRAQIFGTLARQLENLKNTQQTIAKLVGEIDAGKLRDVVQKFLVDNKQDIEDLRNVQQEITSEILDEEKE</sequence>
<proteinExistence type="predicted"/>
<dbReference type="EMBL" id="HBGD01011596">
    <property type="protein sequence ID" value="CAD9086344.1"/>
    <property type="molecule type" value="Transcribed_RNA"/>
</dbReference>
<reference evidence="3" key="1">
    <citation type="submission" date="2021-01" db="EMBL/GenBank/DDBJ databases">
        <authorList>
            <person name="Corre E."/>
            <person name="Pelletier E."/>
            <person name="Niang G."/>
            <person name="Scheremetjew M."/>
            <person name="Finn R."/>
            <person name="Kale V."/>
            <person name="Holt S."/>
            <person name="Cochrane G."/>
            <person name="Meng A."/>
            <person name="Brown T."/>
            <person name="Cohen L."/>
        </authorList>
    </citation>
    <scope>NUCLEOTIDE SEQUENCE</scope>
    <source>
        <strain evidence="3">WS</strain>
    </source>
</reference>
<dbReference type="AlphaFoldDB" id="A0A7S1PKU7"/>
<gene>
    <name evidence="3" type="ORF">PCOS0759_LOCUS9598</name>
</gene>
<evidence type="ECO:0000256" key="1">
    <source>
        <dbReference type="SAM" id="Coils"/>
    </source>
</evidence>
<protein>
    <recommendedName>
        <fullName evidence="4">VWFD domain-containing protein</fullName>
    </recommendedName>
</protein>
<keyword evidence="2" id="KW-0732">Signal</keyword>
<name>A0A7S1PKU7_9EUKA</name>
<feature type="signal peptide" evidence="2">
    <location>
        <begin position="1"/>
        <end position="24"/>
    </location>
</feature>
<keyword evidence="1" id="KW-0175">Coiled coil</keyword>